<comment type="caution">
    <text evidence="1">The sequence shown here is derived from an EMBL/GenBank/DDBJ whole genome shotgun (WGS) entry which is preliminary data.</text>
</comment>
<feature type="non-terminal residue" evidence="1">
    <location>
        <position position="1"/>
    </location>
</feature>
<gene>
    <name evidence="1" type="ORF">LCGC14_2051260</name>
</gene>
<sequence>HSYLQHHAGSCAICDCLSFTKIDSKPETLTADILQIQKKFRESKCPHETIEYGLCLECGLGSREREALEPHTGNIKVWETVILMRKEDLKKIQKINNNIDYGSNQKQSRINWYLNKYLSEKKS</sequence>
<dbReference type="AlphaFoldDB" id="A0A0F9EP40"/>
<reference evidence="1" key="1">
    <citation type="journal article" date="2015" name="Nature">
        <title>Complex archaea that bridge the gap between prokaryotes and eukaryotes.</title>
        <authorList>
            <person name="Spang A."/>
            <person name="Saw J.H."/>
            <person name="Jorgensen S.L."/>
            <person name="Zaremba-Niedzwiedzka K."/>
            <person name="Martijn J."/>
            <person name="Lind A.E."/>
            <person name="van Eijk R."/>
            <person name="Schleper C."/>
            <person name="Guy L."/>
            <person name="Ettema T.J."/>
        </authorList>
    </citation>
    <scope>NUCLEOTIDE SEQUENCE</scope>
</reference>
<name>A0A0F9EP40_9ZZZZ</name>
<proteinExistence type="predicted"/>
<organism evidence="1">
    <name type="scientific">marine sediment metagenome</name>
    <dbReference type="NCBI Taxonomy" id="412755"/>
    <lineage>
        <taxon>unclassified sequences</taxon>
        <taxon>metagenomes</taxon>
        <taxon>ecological metagenomes</taxon>
    </lineage>
</organism>
<accession>A0A0F9EP40</accession>
<protein>
    <submittedName>
        <fullName evidence="1">Uncharacterized protein</fullName>
    </submittedName>
</protein>
<evidence type="ECO:0000313" key="1">
    <source>
        <dbReference type="EMBL" id="KKL75794.1"/>
    </source>
</evidence>
<dbReference type="EMBL" id="LAZR01024247">
    <property type="protein sequence ID" value="KKL75794.1"/>
    <property type="molecule type" value="Genomic_DNA"/>
</dbReference>